<evidence type="ECO:0000256" key="11">
    <source>
        <dbReference type="ARBA" id="ARBA00023242"/>
    </source>
</evidence>
<evidence type="ECO:0000256" key="1">
    <source>
        <dbReference type="ARBA" id="ARBA00003767"/>
    </source>
</evidence>
<protein>
    <submittedName>
        <fullName evidence="15">Zinc finger protein 846-like</fullName>
    </submittedName>
</protein>
<dbReference type="GO" id="GO:0000981">
    <property type="term" value="F:DNA-binding transcription factor activity, RNA polymerase II-specific"/>
    <property type="evidence" value="ECO:0007669"/>
    <property type="project" value="TreeGrafter"/>
</dbReference>
<evidence type="ECO:0000256" key="13">
    <source>
        <dbReference type="SAM" id="MobiDB-lite"/>
    </source>
</evidence>
<feature type="compositionally biased region" description="Basic and acidic residues" evidence="13">
    <location>
        <begin position="184"/>
        <end position="195"/>
    </location>
</feature>
<sequence length="512" mass="58414">MSKSEVLRGFVTERLAAASQEILAAVDGLVAGYEEEASGFREEIDRQRRLLEVLLQPRVILNKTGVECSRRLPHDEEDNEDEYDKNLDMNNRTPTRSLSSRGQLEQRKHSGPQISETQNHVDLRIQFQENPQTEVPTKNDVQRLLVIKEEIPLELSLSLDQEDLENPNIKEEQEEFWTSQEGEQLQRLEDADDTKVPLTPVCLKREDDEEKPQSSQPRRSQTKRSREAEPPSCSSAEQMETEADGEDCGGSEPDRNLDPHGHLQPDTDEQVLDSSQTDDSEDDSKETRATFKGQKNLKWHMEVHTGEKPFGCNDCGKRFKVKGVLTRHMKVHTGEKPFGCSVCGKRFNRRGYLSLHTRVHTGESPFGCDVCGKRFKQQVHLTRHVKAHTGEKPFGCSVCGKRFKVKGDLTRHMKVHTGEKPFGCSVCGKRFTQQAYLSLHTRVHTGETPFGCDVCGKRFKRQGELTVHTRIHTKEKPFSCSFCGHLFRDFSNRIKHMRICKHKHAIESSSSK</sequence>
<keyword evidence="9" id="KW-0238">DNA-binding</keyword>
<dbReference type="GO" id="GO:0008270">
    <property type="term" value="F:zinc ion binding"/>
    <property type="evidence" value="ECO:0007669"/>
    <property type="project" value="UniProtKB-KW"/>
</dbReference>
<reference evidence="15" key="2">
    <citation type="submission" date="2025-09" db="UniProtKB">
        <authorList>
            <consortium name="Ensembl"/>
        </authorList>
    </citation>
    <scope>IDENTIFICATION</scope>
</reference>
<organism evidence="15 16">
    <name type="scientific">Seriola dumerili</name>
    <name type="common">Greater amberjack</name>
    <name type="synonym">Caranx dumerili</name>
    <dbReference type="NCBI Taxonomy" id="41447"/>
    <lineage>
        <taxon>Eukaryota</taxon>
        <taxon>Metazoa</taxon>
        <taxon>Chordata</taxon>
        <taxon>Craniata</taxon>
        <taxon>Vertebrata</taxon>
        <taxon>Euteleostomi</taxon>
        <taxon>Actinopterygii</taxon>
        <taxon>Neopterygii</taxon>
        <taxon>Teleostei</taxon>
        <taxon>Neoteleostei</taxon>
        <taxon>Acanthomorphata</taxon>
        <taxon>Carangaria</taxon>
        <taxon>Carangiformes</taxon>
        <taxon>Carangidae</taxon>
        <taxon>Seriola</taxon>
    </lineage>
</organism>
<feature type="domain" description="C2H2-type" evidence="14">
    <location>
        <begin position="338"/>
        <end position="365"/>
    </location>
</feature>
<evidence type="ECO:0000256" key="7">
    <source>
        <dbReference type="ARBA" id="ARBA00022833"/>
    </source>
</evidence>
<dbReference type="FunFam" id="3.30.160.60:FF:000557">
    <property type="entry name" value="zinc finger and SCAN domain-containing protein 29"/>
    <property type="match status" value="2"/>
</dbReference>
<keyword evidence="5" id="KW-0677">Repeat</keyword>
<dbReference type="Pfam" id="PF00096">
    <property type="entry name" value="zf-C2H2"/>
    <property type="match status" value="6"/>
</dbReference>
<evidence type="ECO:0000256" key="6">
    <source>
        <dbReference type="ARBA" id="ARBA00022771"/>
    </source>
</evidence>
<dbReference type="GeneTree" id="ENSGT00940000167339"/>
<keyword evidence="16" id="KW-1185">Reference proteome</keyword>
<keyword evidence="11" id="KW-0539">Nucleus</keyword>
<evidence type="ECO:0000256" key="3">
    <source>
        <dbReference type="ARBA" id="ARBA00006991"/>
    </source>
</evidence>
<feature type="domain" description="C2H2-type" evidence="14">
    <location>
        <begin position="366"/>
        <end position="393"/>
    </location>
</feature>
<feature type="domain" description="C2H2-type" evidence="14">
    <location>
        <begin position="450"/>
        <end position="477"/>
    </location>
</feature>
<evidence type="ECO:0000256" key="2">
    <source>
        <dbReference type="ARBA" id="ARBA00004123"/>
    </source>
</evidence>
<dbReference type="SMART" id="SM00355">
    <property type="entry name" value="ZnF_C2H2"/>
    <property type="match status" value="7"/>
</dbReference>
<reference evidence="15" key="1">
    <citation type="submission" date="2025-08" db="UniProtKB">
        <authorList>
            <consortium name="Ensembl"/>
        </authorList>
    </citation>
    <scope>IDENTIFICATION</scope>
</reference>
<evidence type="ECO:0000256" key="4">
    <source>
        <dbReference type="ARBA" id="ARBA00022723"/>
    </source>
</evidence>
<dbReference type="GO" id="GO:0005634">
    <property type="term" value="C:nucleus"/>
    <property type="evidence" value="ECO:0007669"/>
    <property type="project" value="UniProtKB-SubCell"/>
</dbReference>
<evidence type="ECO:0000256" key="8">
    <source>
        <dbReference type="ARBA" id="ARBA00023015"/>
    </source>
</evidence>
<dbReference type="FunFam" id="3.30.160.60:FF:001480">
    <property type="entry name" value="Si:cabz01071911.3"/>
    <property type="match status" value="1"/>
</dbReference>
<feature type="compositionally biased region" description="Polar residues" evidence="13">
    <location>
        <begin position="88"/>
        <end position="103"/>
    </location>
</feature>
<feature type="region of interest" description="Disordered" evidence="13">
    <location>
        <begin position="71"/>
        <end position="118"/>
    </location>
</feature>
<dbReference type="GO" id="GO:0000978">
    <property type="term" value="F:RNA polymerase II cis-regulatory region sequence-specific DNA binding"/>
    <property type="evidence" value="ECO:0007669"/>
    <property type="project" value="TreeGrafter"/>
</dbReference>
<evidence type="ECO:0000256" key="10">
    <source>
        <dbReference type="ARBA" id="ARBA00023163"/>
    </source>
</evidence>
<evidence type="ECO:0000256" key="5">
    <source>
        <dbReference type="ARBA" id="ARBA00022737"/>
    </source>
</evidence>
<dbReference type="PROSITE" id="PS00028">
    <property type="entry name" value="ZINC_FINGER_C2H2_1"/>
    <property type="match status" value="7"/>
</dbReference>
<dbReference type="SUPFAM" id="SSF57667">
    <property type="entry name" value="beta-beta-alpha zinc fingers"/>
    <property type="match status" value="4"/>
</dbReference>
<evidence type="ECO:0000313" key="15">
    <source>
        <dbReference type="Ensembl" id="ENSSDUP00000028731.1"/>
    </source>
</evidence>
<comment type="similarity">
    <text evidence="3">Belongs to the krueppel C2H2-type zinc-finger protein family.</text>
</comment>
<feature type="region of interest" description="Disordered" evidence="13">
    <location>
        <begin position="164"/>
        <end position="293"/>
    </location>
</feature>
<dbReference type="FunFam" id="3.30.160.60:FF:001498">
    <property type="entry name" value="Zinc finger protein 404"/>
    <property type="match status" value="1"/>
</dbReference>
<proteinExistence type="inferred from homology"/>
<dbReference type="Proteomes" id="UP000261420">
    <property type="component" value="Unplaced"/>
</dbReference>
<dbReference type="Ensembl" id="ENSSDUT00000029224.1">
    <property type="protein sequence ID" value="ENSSDUP00000028731.1"/>
    <property type="gene ID" value="ENSSDUG00000020720.1"/>
</dbReference>
<accession>A0A3B4VD00</accession>
<comment type="function">
    <text evidence="1">May be involved in transcriptional regulation.</text>
</comment>
<evidence type="ECO:0000259" key="14">
    <source>
        <dbReference type="PROSITE" id="PS50157"/>
    </source>
</evidence>
<feature type="domain" description="C2H2-type" evidence="14">
    <location>
        <begin position="310"/>
        <end position="337"/>
    </location>
</feature>
<feature type="domain" description="C2H2-type" evidence="14">
    <location>
        <begin position="422"/>
        <end position="449"/>
    </location>
</feature>
<dbReference type="InterPro" id="IPR050457">
    <property type="entry name" value="ZnFinger_BTB_dom_contain"/>
</dbReference>
<dbReference type="FunFam" id="3.30.160.60:FF:000966">
    <property type="entry name" value="ZFP90 zinc finger protein"/>
    <property type="match status" value="1"/>
</dbReference>
<feature type="domain" description="C2H2-type" evidence="14">
    <location>
        <begin position="394"/>
        <end position="421"/>
    </location>
</feature>
<keyword evidence="7" id="KW-0862">Zinc</keyword>
<dbReference type="InterPro" id="IPR036236">
    <property type="entry name" value="Znf_C2H2_sf"/>
</dbReference>
<dbReference type="FunFam" id="3.30.160.60:FF:000290">
    <property type="entry name" value="Zinc finger protein 697 isoform X1"/>
    <property type="match status" value="1"/>
</dbReference>
<comment type="subcellular location">
    <subcellularLocation>
        <location evidence="2">Nucleus</location>
    </subcellularLocation>
</comment>
<evidence type="ECO:0000256" key="12">
    <source>
        <dbReference type="PROSITE-ProRule" id="PRU00042"/>
    </source>
</evidence>
<dbReference type="Gene3D" id="3.30.160.60">
    <property type="entry name" value="Classic Zinc Finger"/>
    <property type="match status" value="8"/>
</dbReference>
<name>A0A3B4VD00_SERDU</name>
<feature type="compositionally biased region" description="Basic and acidic residues" evidence="13">
    <location>
        <begin position="252"/>
        <end position="265"/>
    </location>
</feature>
<evidence type="ECO:0000256" key="9">
    <source>
        <dbReference type="ARBA" id="ARBA00023125"/>
    </source>
</evidence>
<keyword evidence="6 12" id="KW-0863">Zinc-finger</keyword>
<dbReference type="PROSITE" id="PS50157">
    <property type="entry name" value="ZINC_FINGER_C2H2_2"/>
    <property type="match status" value="7"/>
</dbReference>
<dbReference type="AlphaFoldDB" id="A0A3B4VD00"/>
<dbReference type="PANTHER" id="PTHR46105:SF31">
    <property type="entry name" value="LOW QUALITY PROTEIN: ZINC FINGER PROTEIN 721-RELATED"/>
    <property type="match status" value="1"/>
</dbReference>
<keyword evidence="10" id="KW-0804">Transcription</keyword>
<keyword evidence="4" id="KW-0479">Metal-binding</keyword>
<feature type="compositionally biased region" description="Acidic residues" evidence="13">
    <location>
        <begin position="266"/>
        <end position="284"/>
    </location>
</feature>
<dbReference type="InterPro" id="IPR013087">
    <property type="entry name" value="Znf_C2H2_type"/>
</dbReference>
<feature type="domain" description="C2H2-type" evidence="14">
    <location>
        <begin position="478"/>
        <end position="509"/>
    </location>
</feature>
<dbReference type="PANTHER" id="PTHR46105">
    <property type="entry name" value="AGAP004733-PA"/>
    <property type="match status" value="1"/>
</dbReference>
<feature type="compositionally biased region" description="Acidic residues" evidence="13">
    <location>
        <begin position="239"/>
        <end position="249"/>
    </location>
</feature>
<keyword evidence="8" id="KW-0805">Transcription regulation</keyword>
<evidence type="ECO:0000313" key="16">
    <source>
        <dbReference type="Proteomes" id="UP000261420"/>
    </source>
</evidence>